<dbReference type="PANTHER" id="PTHR34154:SF3">
    <property type="entry name" value="ALKALI-SENSITIVE LINKAGE PROTEIN 1"/>
    <property type="match status" value="1"/>
</dbReference>
<dbReference type="InParanoid" id="A0A0D0E463"/>
<dbReference type="AlphaFoldDB" id="A0A0D0E463"/>
<sequence length="296" mass="31734">MSGLGQTTDGPYLSLSFATTATTKSGCQGLLASTSTANEPSSTSSSQAPGSAPAAPRQSDPVASSVSKKWGLAWPNGDAVYLSNLARPKVRNLYTWSPHLPSGAAELGFTSIPVDDFKRLVVQGYATHVLGMNEHPQDGASLWEQYVDPLKNQGYYLISLARTNDQAGLDWMKGFVEACDGCKLRITEINLRQWIDAVAFHFYGMDPGAFIEHATTLHNAYNKPIWTTEFADQNFSGSGGQAPTSEIYAFQSAVITLVGKTPWIEAASPFGVMYDLQGVNQGNALLTGDKQLASLA</sequence>
<dbReference type="GO" id="GO:0009277">
    <property type="term" value="C:fungal-type cell wall"/>
    <property type="evidence" value="ECO:0007669"/>
    <property type="project" value="TreeGrafter"/>
</dbReference>
<dbReference type="GO" id="GO:0071966">
    <property type="term" value="P:fungal-type cell wall polysaccharide metabolic process"/>
    <property type="evidence" value="ECO:0007669"/>
    <property type="project" value="TreeGrafter"/>
</dbReference>
<accession>A0A0D0E463</accession>
<dbReference type="InterPro" id="IPR017853">
    <property type="entry name" value="GH"/>
</dbReference>
<organism evidence="3 4">
    <name type="scientific">Paxillus rubicundulus Ve08.2h10</name>
    <dbReference type="NCBI Taxonomy" id="930991"/>
    <lineage>
        <taxon>Eukaryota</taxon>
        <taxon>Fungi</taxon>
        <taxon>Dikarya</taxon>
        <taxon>Basidiomycota</taxon>
        <taxon>Agaricomycotina</taxon>
        <taxon>Agaricomycetes</taxon>
        <taxon>Agaricomycetidae</taxon>
        <taxon>Boletales</taxon>
        <taxon>Paxilineae</taxon>
        <taxon>Paxillaceae</taxon>
        <taxon>Paxillus</taxon>
    </lineage>
</organism>
<dbReference type="PANTHER" id="PTHR34154">
    <property type="entry name" value="ALKALI-SENSITIVE LINKAGE PROTEIN 1"/>
    <property type="match status" value="1"/>
</dbReference>
<keyword evidence="3" id="KW-0378">Hydrolase</keyword>
<reference evidence="3 4" key="1">
    <citation type="submission" date="2014-04" db="EMBL/GenBank/DDBJ databases">
        <authorList>
            <consortium name="DOE Joint Genome Institute"/>
            <person name="Kuo A."/>
            <person name="Kohler A."/>
            <person name="Jargeat P."/>
            <person name="Nagy L.G."/>
            <person name="Floudas D."/>
            <person name="Copeland A."/>
            <person name="Barry K.W."/>
            <person name="Cichocki N."/>
            <person name="Veneault-Fourrey C."/>
            <person name="LaButti K."/>
            <person name="Lindquist E.A."/>
            <person name="Lipzen A."/>
            <person name="Lundell T."/>
            <person name="Morin E."/>
            <person name="Murat C."/>
            <person name="Sun H."/>
            <person name="Tunlid A."/>
            <person name="Henrissat B."/>
            <person name="Grigoriev I.V."/>
            <person name="Hibbett D.S."/>
            <person name="Martin F."/>
            <person name="Nordberg H.P."/>
            <person name="Cantor M.N."/>
            <person name="Hua S.X."/>
        </authorList>
    </citation>
    <scope>NUCLEOTIDE SEQUENCE [LARGE SCALE GENOMIC DNA]</scope>
    <source>
        <strain evidence="3 4">Ve08.2h10</strain>
    </source>
</reference>
<evidence type="ECO:0000256" key="1">
    <source>
        <dbReference type="SAM" id="MobiDB-lite"/>
    </source>
</evidence>
<dbReference type="Pfam" id="PF11790">
    <property type="entry name" value="Glyco_hydro_cc"/>
    <property type="match status" value="1"/>
</dbReference>
<feature type="compositionally biased region" description="Low complexity" evidence="1">
    <location>
        <begin position="32"/>
        <end position="56"/>
    </location>
</feature>
<dbReference type="EMBL" id="KN825330">
    <property type="protein sequence ID" value="KIK91950.1"/>
    <property type="molecule type" value="Genomic_DNA"/>
</dbReference>
<evidence type="ECO:0000313" key="4">
    <source>
        <dbReference type="Proteomes" id="UP000054538"/>
    </source>
</evidence>
<evidence type="ECO:0000259" key="2">
    <source>
        <dbReference type="Pfam" id="PF11790"/>
    </source>
</evidence>
<name>A0A0D0E463_9AGAM</name>
<dbReference type="GO" id="GO:0016787">
    <property type="term" value="F:hydrolase activity"/>
    <property type="evidence" value="ECO:0007669"/>
    <property type="project" value="UniProtKB-KW"/>
</dbReference>
<evidence type="ECO:0000313" key="3">
    <source>
        <dbReference type="EMBL" id="KIK91950.1"/>
    </source>
</evidence>
<dbReference type="OrthoDB" id="5959761at2759"/>
<keyword evidence="4" id="KW-1185">Reference proteome</keyword>
<dbReference type="Gene3D" id="3.20.20.80">
    <property type="entry name" value="Glycosidases"/>
    <property type="match status" value="1"/>
</dbReference>
<protein>
    <submittedName>
        <fullName evidence="3">Glycoside hydrolase family 128 protein</fullName>
    </submittedName>
</protein>
<dbReference type="STRING" id="930991.A0A0D0E463"/>
<dbReference type="SUPFAM" id="SSF51445">
    <property type="entry name" value="(Trans)glycosidases"/>
    <property type="match status" value="1"/>
</dbReference>
<dbReference type="Proteomes" id="UP000054538">
    <property type="component" value="Unassembled WGS sequence"/>
</dbReference>
<feature type="region of interest" description="Disordered" evidence="1">
    <location>
        <begin position="31"/>
        <end position="62"/>
    </location>
</feature>
<dbReference type="HOGENOM" id="CLU_040908_6_0_1"/>
<reference evidence="4" key="2">
    <citation type="submission" date="2015-01" db="EMBL/GenBank/DDBJ databases">
        <title>Evolutionary Origins and Diversification of the Mycorrhizal Mutualists.</title>
        <authorList>
            <consortium name="DOE Joint Genome Institute"/>
            <consortium name="Mycorrhizal Genomics Consortium"/>
            <person name="Kohler A."/>
            <person name="Kuo A."/>
            <person name="Nagy L.G."/>
            <person name="Floudas D."/>
            <person name="Copeland A."/>
            <person name="Barry K.W."/>
            <person name="Cichocki N."/>
            <person name="Veneault-Fourrey C."/>
            <person name="LaButti K."/>
            <person name="Lindquist E.A."/>
            <person name="Lipzen A."/>
            <person name="Lundell T."/>
            <person name="Morin E."/>
            <person name="Murat C."/>
            <person name="Riley R."/>
            <person name="Ohm R."/>
            <person name="Sun H."/>
            <person name="Tunlid A."/>
            <person name="Henrissat B."/>
            <person name="Grigoriev I.V."/>
            <person name="Hibbett D.S."/>
            <person name="Martin F."/>
        </authorList>
    </citation>
    <scope>NUCLEOTIDE SEQUENCE [LARGE SCALE GENOMIC DNA]</scope>
    <source>
        <strain evidence="4">Ve08.2h10</strain>
    </source>
</reference>
<feature type="domain" description="Asl1-like glycosyl hydrolase catalytic" evidence="2">
    <location>
        <begin position="133"/>
        <end position="295"/>
    </location>
</feature>
<dbReference type="InterPro" id="IPR024655">
    <property type="entry name" value="Asl1_glyco_hydro_catalytic"/>
</dbReference>
<proteinExistence type="predicted"/>
<gene>
    <name evidence="3" type="ORF">PAXRUDRAFT_34727</name>
</gene>
<dbReference type="InterPro" id="IPR053183">
    <property type="entry name" value="ASL1"/>
</dbReference>